<dbReference type="Gene3D" id="2.60.120.200">
    <property type="match status" value="1"/>
</dbReference>
<organism evidence="2 3">
    <name type="scientific">Silvania hatchlandensis</name>
    <dbReference type="NCBI Taxonomy" id="2926469"/>
    <lineage>
        <taxon>Bacteria</taxon>
        <taxon>Pseudomonadati</taxon>
        <taxon>Pseudomonadota</taxon>
        <taxon>Gammaproteobacteria</taxon>
        <taxon>Enterobacterales</taxon>
        <taxon>Enterobacteriaceae</taxon>
        <taxon>Silvania</taxon>
    </lineage>
</organism>
<dbReference type="InterPro" id="IPR013320">
    <property type="entry name" value="ConA-like_dom_sf"/>
</dbReference>
<evidence type="ECO:0000313" key="2">
    <source>
        <dbReference type="EMBL" id="MCU6666073.1"/>
    </source>
</evidence>
<accession>A0A9J6Q4T4</accession>
<dbReference type="AlphaFoldDB" id="A0A9J6Q4T4"/>
<evidence type="ECO:0000256" key="1">
    <source>
        <dbReference type="SAM" id="MobiDB-lite"/>
    </source>
</evidence>
<feature type="compositionally biased region" description="Low complexity" evidence="1">
    <location>
        <begin position="78"/>
        <end position="106"/>
    </location>
</feature>
<dbReference type="RefSeq" id="WP_271283607.1">
    <property type="nucleotide sequence ID" value="NZ_JAMGZK010000053.1"/>
</dbReference>
<keyword evidence="3" id="KW-1185">Reference proteome</keyword>
<name>A0A9J6Q4T4_9ENTR</name>
<reference evidence="2" key="1">
    <citation type="submission" date="2022-05" db="EMBL/GenBank/DDBJ databases">
        <title>Description of a novel species of Leclercia; Leclercia tamurae and the Proposal for a Novel Genus Silvania gen. nov. Containing Two Novel Species Silvania hatchlandensis sp. nov. and Silvania confinis sp. nov. Isolated from the Rhizosphere of Oak.</title>
        <authorList>
            <person name="Maddock D.W."/>
            <person name="Brady C.L."/>
            <person name="Denman S."/>
            <person name="Arnold D."/>
        </authorList>
    </citation>
    <scope>NUCLEOTIDE SEQUENCE</scope>
    <source>
        <strain evidence="2">H19S6</strain>
    </source>
</reference>
<dbReference type="SUPFAM" id="SSF49899">
    <property type="entry name" value="Concanavalin A-like lectins/glucanases"/>
    <property type="match status" value="1"/>
</dbReference>
<sequence>MATITDDLAKAVTEGFRQAQIDVVNQDLILSGTGDVTVTLADGSKKTGPSWTKLIAAATAAGTSAAAAKTSETNAASSATSANSSKNAAADSATAADTSKTNAKTSETNAKTSETNAKTSETNAKTSETNAAASLAAAQLLTTVPYEEAPYPDVWAPLNDDLRLLAGFAPYDTLTISGQVLELPTKSATFTRSTTATYIDKSGVLRTAAINEPRFERDGLLIEGQSTNYILNSEDPAKWNSNGTLTKESIIDGTTQAVTFKGTVNAATSSNHQATASAGITVAIGDVVVLSARVKATSYRIRFRFTLDGAQIADSFFDGNTGGYMSATAGLTYTSSLGSDGYVYVSVTYTAASAGVVTGGIWLNSGTNLPIGAIICVQTAQCEKNAVATSYIPTGAAATTRASEQLTLQPQGNIGYRNVGDDFARTIALEFTVDKFVQPTTGVAYVDFLANMGARNDIIIRGVSSQLISYRGSGGIAIQNVTYPFNKKTYVQTVDVANNNTVTGYFDGKVATRNANIPTGPTSAGTAIIFNGNSFAVYHIRNFRIWHRVLTPNQINGLR</sequence>
<dbReference type="Proteomes" id="UP001063816">
    <property type="component" value="Unassembled WGS sequence"/>
</dbReference>
<protein>
    <submittedName>
        <fullName evidence="2">LamG domain-containing protein</fullName>
    </submittedName>
</protein>
<comment type="caution">
    <text evidence="2">The sequence shown here is derived from an EMBL/GenBank/DDBJ whole genome shotgun (WGS) entry which is preliminary data.</text>
</comment>
<proteinExistence type="predicted"/>
<evidence type="ECO:0000313" key="3">
    <source>
        <dbReference type="Proteomes" id="UP001063816"/>
    </source>
</evidence>
<dbReference type="EMBL" id="JAMGZK010000053">
    <property type="protein sequence ID" value="MCU6666073.1"/>
    <property type="molecule type" value="Genomic_DNA"/>
</dbReference>
<feature type="compositionally biased region" description="Polar residues" evidence="1">
    <location>
        <begin position="107"/>
        <end position="129"/>
    </location>
</feature>
<gene>
    <name evidence="2" type="ORF">M8014_17210</name>
</gene>
<feature type="region of interest" description="Disordered" evidence="1">
    <location>
        <begin position="78"/>
        <end position="129"/>
    </location>
</feature>